<reference evidence="1" key="1">
    <citation type="submission" date="2020-08" db="EMBL/GenBank/DDBJ databases">
        <title>Multicomponent nature underlies the extraordinary mechanical properties of spider dragline silk.</title>
        <authorList>
            <person name="Kono N."/>
            <person name="Nakamura H."/>
            <person name="Mori M."/>
            <person name="Yoshida Y."/>
            <person name="Ohtoshi R."/>
            <person name="Malay A.D."/>
            <person name="Moran D.A.P."/>
            <person name="Tomita M."/>
            <person name="Numata K."/>
            <person name="Arakawa K."/>
        </authorList>
    </citation>
    <scope>NUCLEOTIDE SEQUENCE</scope>
</reference>
<dbReference type="AlphaFoldDB" id="A0A8X6Q9D5"/>
<accession>A0A8X6Q9D5</accession>
<dbReference type="EMBL" id="BMAW01123257">
    <property type="protein sequence ID" value="GFU02475.1"/>
    <property type="molecule type" value="Genomic_DNA"/>
</dbReference>
<keyword evidence="2" id="KW-1185">Reference proteome</keyword>
<organism evidence="1 2">
    <name type="scientific">Nephila pilipes</name>
    <name type="common">Giant wood spider</name>
    <name type="synonym">Nephila maculata</name>
    <dbReference type="NCBI Taxonomy" id="299642"/>
    <lineage>
        <taxon>Eukaryota</taxon>
        <taxon>Metazoa</taxon>
        <taxon>Ecdysozoa</taxon>
        <taxon>Arthropoda</taxon>
        <taxon>Chelicerata</taxon>
        <taxon>Arachnida</taxon>
        <taxon>Araneae</taxon>
        <taxon>Araneomorphae</taxon>
        <taxon>Entelegynae</taxon>
        <taxon>Araneoidea</taxon>
        <taxon>Nephilidae</taxon>
        <taxon>Nephila</taxon>
    </lineage>
</organism>
<sequence length="43" mass="4957">MISDESEFTVKSFTLGTNSCRENQELSTEIRLIRMFIDKAEVS</sequence>
<evidence type="ECO:0000313" key="2">
    <source>
        <dbReference type="Proteomes" id="UP000887013"/>
    </source>
</evidence>
<gene>
    <name evidence="1" type="ORF">NPIL_273631</name>
</gene>
<proteinExistence type="predicted"/>
<name>A0A8X6Q9D5_NEPPI</name>
<dbReference type="Proteomes" id="UP000887013">
    <property type="component" value="Unassembled WGS sequence"/>
</dbReference>
<evidence type="ECO:0000313" key="1">
    <source>
        <dbReference type="EMBL" id="GFU02475.1"/>
    </source>
</evidence>
<comment type="caution">
    <text evidence="1">The sequence shown here is derived from an EMBL/GenBank/DDBJ whole genome shotgun (WGS) entry which is preliminary data.</text>
</comment>
<feature type="non-terminal residue" evidence="1">
    <location>
        <position position="43"/>
    </location>
</feature>
<protein>
    <submittedName>
        <fullName evidence="1">Uncharacterized protein</fullName>
    </submittedName>
</protein>